<reference evidence="2" key="1">
    <citation type="submission" date="2025-05" db="UniProtKB">
        <authorList>
            <consortium name="RefSeq"/>
        </authorList>
    </citation>
    <scope>NUCLEOTIDE SEQUENCE [LARGE SCALE GENOMIC DNA]</scope>
</reference>
<dbReference type="RefSeq" id="XP_065645256.1">
    <property type="nucleotide sequence ID" value="XM_065789184.1"/>
</dbReference>
<keyword evidence="2" id="KW-1185">Reference proteome</keyword>
<evidence type="ECO:0000313" key="2">
    <source>
        <dbReference type="Proteomes" id="UP001652625"/>
    </source>
</evidence>
<dbReference type="GeneID" id="136075749"/>
<accession>A0ABM4B8Q0</accession>
<dbReference type="Gene3D" id="3.30.70.1820">
    <property type="entry name" value="L1 transposable element, RRM domain"/>
    <property type="match status" value="1"/>
</dbReference>
<evidence type="ECO:0000313" key="3">
    <source>
        <dbReference type="RefSeq" id="XP_065645256.1"/>
    </source>
</evidence>
<dbReference type="InterPro" id="IPR004244">
    <property type="entry name" value="Transposase_22"/>
</dbReference>
<protein>
    <submittedName>
        <fullName evidence="3">Uncharacterized protein LOC136075749</fullName>
    </submittedName>
</protein>
<dbReference type="PANTHER" id="PTHR11505">
    <property type="entry name" value="L1 TRANSPOSABLE ELEMENT-RELATED"/>
    <property type="match status" value="1"/>
</dbReference>
<name>A0ABM4B8Q0_HYDVU</name>
<evidence type="ECO:0000256" key="1">
    <source>
        <dbReference type="SAM" id="MobiDB-lite"/>
    </source>
</evidence>
<organism evidence="2 3">
    <name type="scientific">Hydra vulgaris</name>
    <name type="common">Hydra</name>
    <name type="synonym">Hydra attenuata</name>
    <dbReference type="NCBI Taxonomy" id="6087"/>
    <lineage>
        <taxon>Eukaryota</taxon>
        <taxon>Metazoa</taxon>
        <taxon>Cnidaria</taxon>
        <taxon>Hydrozoa</taxon>
        <taxon>Hydroidolina</taxon>
        <taxon>Anthoathecata</taxon>
        <taxon>Aplanulata</taxon>
        <taxon>Hydridae</taxon>
        <taxon>Hydra</taxon>
    </lineage>
</organism>
<dbReference type="Proteomes" id="UP001652625">
    <property type="component" value="Chromosome 02"/>
</dbReference>
<gene>
    <name evidence="3" type="primary">LOC136075749</name>
</gene>
<proteinExistence type="predicted"/>
<feature type="region of interest" description="Disordered" evidence="1">
    <location>
        <begin position="1"/>
        <end position="22"/>
    </location>
</feature>
<reference evidence="3" key="2">
    <citation type="submission" date="2025-08" db="UniProtKB">
        <authorList>
            <consortium name="RefSeq"/>
        </authorList>
    </citation>
    <scope>IDENTIFICATION</scope>
</reference>
<sequence>MEDRSRRNNLRIDGIDENGQESWGDSEEKVHAFFWQNLGLKNIEIERAHRTGLKKDGRPRTIVLNLQKYKDQIRILKESHRLKGKNCFINEDFSRETVVIPKKLFAEVKQRRSNGENVSVRYDKIVYLNKNFENNLNK</sequence>